<gene>
    <name evidence="1" type="ORF">MDCFG202_LOCUS592192</name>
</gene>
<dbReference type="Proteomes" id="UP000746612">
    <property type="component" value="Unassembled WGS sequence"/>
</dbReference>
<comment type="caution">
    <text evidence="1">The sequence shown here is derived from an EMBL/GenBank/DDBJ whole genome shotgun (WGS) entry which is preliminary data.</text>
</comment>
<name>A0A9N8RR93_GIBZA</name>
<accession>A0A9N8RR93</accession>
<organism evidence="1 2">
    <name type="scientific">Gibberella zeae</name>
    <name type="common">Wheat head blight fungus</name>
    <name type="synonym">Fusarium graminearum</name>
    <dbReference type="NCBI Taxonomy" id="5518"/>
    <lineage>
        <taxon>Eukaryota</taxon>
        <taxon>Fungi</taxon>
        <taxon>Dikarya</taxon>
        <taxon>Ascomycota</taxon>
        <taxon>Pezizomycotina</taxon>
        <taxon>Sordariomycetes</taxon>
        <taxon>Hypocreomycetidae</taxon>
        <taxon>Hypocreales</taxon>
        <taxon>Nectriaceae</taxon>
        <taxon>Fusarium</taxon>
    </lineage>
</organism>
<sequence length="236" mass="26816">MRTDLGEDTVSKYATPFSLLHRPDLTWTSKTVYEVGFVAEAYKLAALRSASLEVPVATIGYSITSAVLSSDLEQYIRLVRKTALFSPLDNWELRASIIESSFFMPLLKTQRVAIYLRDNINIEEDKYLSIIPFTWVGCNNRSYTFASNRWMYDMMFLSLLGYQTDEYMEAIAGPTIDKIIDDTRVNPVGINGVVHNGNGYMNEPPNINIKQVEDTLTRFTKTVLNYKDILKSSSSD</sequence>
<reference evidence="1" key="1">
    <citation type="submission" date="2021-03" db="EMBL/GenBank/DDBJ databases">
        <authorList>
            <person name="Alouane T."/>
            <person name="Langin T."/>
            <person name="Bonhomme L."/>
        </authorList>
    </citation>
    <scope>NUCLEOTIDE SEQUENCE</scope>
    <source>
        <strain evidence="1">MDC_Fg202</strain>
    </source>
</reference>
<evidence type="ECO:0000313" key="1">
    <source>
        <dbReference type="EMBL" id="CAG2010028.1"/>
    </source>
</evidence>
<dbReference type="EMBL" id="CAJPIJ010000205">
    <property type="protein sequence ID" value="CAG2010028.1"/>
    <property type="molecule type" value="Genomic_DNA"/>
</dbReference>
<dbReference type="AlphaFoldDB" id="A0A9N8RR93"/>
<proteinExistence type="predicted"/>
<evidence type="ECO:0000313" key="2">
    <source>
        <dbReference type="Proteomes" id="UP000746612"/>
    </source>
</evidence>
<protein>
    <submittedName>
        <fullName evidence="1">Uncharacterized protein</fullName>
    </submittedName>
</protein>